<dbReference type="InterPro" id="IPR027417">
    <property type="entry name" value="P-loop_NTPase"/>
</dbReference>
<evidence type="ECO:0000256" key="8">
    <source>
        <dbReference type="ARBA" id="ARBA00023210"/>
    </source>
</evidence>
<reference evidence="12 13" key="1">
    <citation type="journal article" date="2019" name="ISME J.">
        <title>Candidatus Macondimonas diazotrophica, a novel gammaproteobacterial genus dominating crude-oil-contaminated coastal sediments.</title>
        <authorList>
            <person name="Karthikeyan S."/>
            <person name="Konstantinidis K."/>
        </authorList>
    </citation>
    <scope>NUCLEOTIDE SEQUENCE [LARGE SCALE GENOMIC DNA]</scope>
    <source>
        <strain evidence="12 13">KTK01</strain>
    </source>
</reference>
<proteinExistence type="inferred from homology"/>
<protein>
    <recommendedName>
        <fullName evidence="10">Probable GTP-binding protein EngB</fullName>
    </recommendedName>
</protein>
<evidence type="ECO:0000313" key="12">
    <source>
        <dbReference type="EMBL" id="TFZ83136.1"/>
    </source>
</evidence>
<gene>
    <name evidence="10" type="primary">engB</name>
    <name evidence="12" type="ORF">E4680_05750</name>
</gene>
<dbReference type="GO" id="GO:0046872">
    <property type="term" value="F:metal ion binding"/>
    <property type="evidence" value="ECO:0007669"/>
    <property type="project" value="UniProtKB-KW"/>
</dbReference>
<keyword evidence="6" id="KW-0460">Magnesium</keyword>
<dbReference type="GO" id="GO:0000917">
    <property type="term" value="P:division septum assembly"/>
    <property type="evidence" value="ECO:0007669"/>
    <property type="project" value="UniProtKB-KW"/>
</dbReference>
<comment type="function">
    <text evidence="10">Necessary for normal cell division and for the maintenance of normal septation.</text>
</comment>
<comment type="similarity">
    <text evidence="2 10">Belongs to the TRAFAC class TrmE-Era-EngA-EngB-Septin-like GTPase superfamily. EngB GTPase family.</text>
</comment>
<comment type="caution">
    <text evidence="12">The sequence shown here is derived from an EMBL/GenBank/DDBJ whole genome shotgun (WGS) entry which is preliminary data.</text>
</comment>
<dbReference type="InterPro" id="IPR006073">
    <property type="entry name" value="GTP-bd"/>
</dbReference>
<organism evidence="12 13">
    <name type="scientific">Candidatus Macondimonas diazotrophica</name>
    <dbReference type="NCBI Taxonomy" id="2305248"/>
    <lineage>
        <taxon>Bacteria</taxon>
        <taxon>Pseudomonadati</taxon>
        <taxon>Pseudomonadota</taxon>
        <taxon>Gammaproteobacteria</taxon>
        <taxon>Chromatiales</taxon>
        <taxon>Ectothiorhodospiraceae</taxon>
        <taxon>Candidatus Macondimonas</taxon>
    </lineage>
</organism>
<dbReference type="PANTHER" id="PTHR11649:SF13">
    <property type="entry name" value="ENGB-TYPE G DOMAIN-CONTAINING PROTEIN"/>
    <property type="match status" value="1"/>
</dbReference>
<evidence type="ECO:0000256" key="4">
    <source>
        <dbReference type="ARBA" id="ARBA00022723"/>
    </source>
</evidence>
<evidence type="ECO:0000256" key="3">
    <source>
        <dbReference type="ARBA" id="ARBA00022618"/>
    </source>
</evidence>
<dbReference type="EMBL" id="SRIO01000005">
    <property type="protein sequence ID" value="TFZ83136.1"/>
    <property type="molecule type" value="Genomic_DNA"/>
</dbReference>
<evidence type="ECO:0000256" key="10">
    <source>
        <dbReference type="HAMAP-Rule" id="MF_00321"/>
    </source>
</evidence>
<dbReference type="CDD" id="cd01876">
    <property type="entry name" value="YihA_EngB"/>
    <property type="match status" value="1"/>
</dbReference>
<keyword evidence="13" id="KW-1185">Reference proteome</keyword>
<dbReference type="NCBIfam" id="TIGR03598">
    <property type="entry name" value="GTPase_YsxC"/>
    <property type="match status" value="1"/>
</dbReference>
<comment type="cofactor">
    <cofactor evidence="1">
        <name>Mg(2+)</name>
        <dbReference type="ChEBI" id="CHEBI:18420"/>
    </cofactor>
</comment>
<evidence type="ECO:0000256" key="9">
    <source>
        <dbReference type="ARBA" id="ARBA00023306"/>
    </source>
</evidence>
<dbReference type="GO" id="GO:0005525">
    <property type="term" value="F:GTP binding"/>
    <property type="evidence" value="ECO:0007669"/>
    <property type="project" value="UniProtKB-UniRule"/>
</dbReference>
<keyword evidence="4" id="KW-0479">Metal-binding</keyword>
<evidence type="ECO:0000256" key="1">
    <source>
        <dbReference type="ARBA" id="ARBA00001946"/>
    </source>
</evidence>
<evidence type="ECO:0000259" key="11">
    <source>
        <dbReference type="PROSITE" id="PS51706"/>
    </source>
</evidence>
<sequence>MRDYNGAVFVKSVAQLVQLPADDQAEIAFAGRSNAGKSSALNAITQRRALARTSRTPGRTQLLNFFVLPCGMRLVDLPGYGYASVPLAVRREWAALVEGYLLARASLRGVVLVMDVRHPLTEFDRQMLAWCTAAGVACHVLLTKADKLGRGAAGNTLLAVRRSLAQEAPGATVQLFSAISRQGVDEARAQLEHWFDDPVLAE</sequence>
<dbReference type="Proteomes" id="UP000297890">
    <property type="component" value="Unassembled WGS sequence"/>
</dbReference>
<dbReference type="SUPFAM" id="SSF52540">
    <property type="entry name" value="P-loop containing nucleoside triphosphate hydrolases"/>
    <property type="match status" value="1"/>
</dbReference>
<accession>A0A4Z0FBP4</accession>
<dbReference type="HAMAP" id="MF_00321">
    <property type="entry name" value="GTPase_EngB"/>
    <property type="match status" value="1"/>
</dbReference>
<keyword evidence="9 10" id="KW-0131">Cell cycle</keyword>
<dbReference type="FunFam" id="3.40.50.300:FF:000098">
    <property type="entry name" value="Probable GTP-binding protein EngB"/>
    <property type="match status" value="1"/>
</dbReference>
<keyword evidence="5 10" id="KW-0547">Nucleotide-binding</keyword>
<evidence type="ECO:0000256" key="6">
    <source>
        <dbReference type="ARBA" id="ARBA00022842"/>
    </source>
</evidence>
<keyword evidence="7 10" id="KW-0342">GTP-binding</keyword>
<evidence type="ECO:0000256" key="2">
    <source>
        <dbReference type="ARBA" id="ARBA00009638"/>
    </source>
</evidence>
<dbReference type="AlphaFoldDB" id="A0A4Z0FBP4"/>
<dbReference type="Pfam" id="PF01926">
    <property type="entry name" value="MMR_HSR1"/>
    <property type="match status" value="1"/>
</dbReference>
<keyword evidence="3 10" id="KW-0132">Cell division</keyword>
<evidence type="ECO:0000313" key="13">
    <source>
        <dbReference type="Proteomes" id="UP000297890"/>
    </source>
</evidence>
<dbReference type="Gene3D" id="3.40.50.300">
    <property type="entry name" value="P-loop containing nucleotide triphosphate hydrolases"/>
    <property type="match status" value="1"/>
</dbReference>
<dbReference type="RefSeq" id="WP_135281436.1">
    <property type="nucleotide sequence ID" value="NZ_SRIO01000005.1"/>
</dbReference>
<name>A0A4Z0FBP4_9GAMM</name>
<feature type="domain" description="EngB-type G" evidence="11">
    <location>
        <begin position="23"/>
        <end position="197"/>
    </location>
</feature>
<evidence type="ECO:0000256" key="7">
    <source>
        <dbReference type="ARBA" id="ARBA00023134"/>
    </source>
</evidence>
<dbReference type="InterPro" id="IPR030393">
    <property type="entry name" value="G_ENGB_dom"/>
</dbReference>
<evidence type="ECO:0000256" key="5">
    <source>
        <dbReference type="ARBA" id="ARBA00022741"/>
    </source>
</evidence>
<dbReference type="InterPro" id="IPR019987">
    <property type="entry name" value="GTP-bd_ribosome_bio_YsxC"/>
</dbReference>
<dbReference type="PROSITE" id="PS51706">
    <property type="entry name" value="G_ENGB"/>
    <property type="match status" value="1"/>
</dbReference>
<dbReference type="GO" id="GO:0005829">
    <property type="term" value="C:cytosol"/>
    <property type="evidence" value="ECO:0007669"/>
    <property type="project" value="TreeGrafter"/>
</dbReference>
<keyword evidence="8 10" id="KW-0717">Septation</keyword>
<dbReference type="PANTHER" id="PTHR11649">
    <property type="entry name" value="MSS1/TRME-RELATED GTP-BINDING PROTEIN"/>
    <property type="match status" value="1"/>
</dbReference>
<dbReference type="OrthoDB" id="9804921at2"/>